<dbReference type="Proteomes" id="UP000034189">
    <property type="component" value="Chromosome"/>
</dbReference>
<sequence>MKNDVYVISITPSGHNRIVRMIDVRNGRQRELTYGDSVTERWIRFMAPRLWRSAKPIKQ</sequence>
<proteinExistence type="predicted"/>
<evidence type="ECO:0000313" key="2">
    <source>
        <dbReference type="Proteomes" id="UP000034189"/>
    </source>
</evidence>
<reference evidence="1 2" key="1">
    <citation type="submission" date="2015-03" db="EMBL/GenBank/DDBJ databases">
        <authorList>
            <person name="Abdul Halim M."/>
        </authorList>
    </citation>
    <scope>NUCLEOTIDE SEQUENCE [LARGE SCALE GENOMIC DNA]</scope>
    <source>
        <strain evidence="1 2">ATCC 35681</strain>
    </source>
</reference>
<dbReference type="PATRIC" id="fig|1333534.5.peg.3210"/>
<dbReference type="HOGENOM" id="CLU_2956192_0_0_9"/>
<name>A0A0F7FBM0_PAEDU</name>
<protein>
    <submittedName>
        <fullName evidence="1">Uncharacterized protein</fullName>
    </submittedName>
</protein>
<dbReference type="RefSeq" id="WP_025696301.1">
    <property type="nucleotide sequence ID" value="NZ_ASQQ01000437.1"/>
</dbReference>
<gene>
    <name evidence="1" type="ORF">VK70_14570</name>
</gene>
<reference evidence="1 2" key="2">
    <citation type="journal article" date="2016" name="Genome Announc.">
        <title>Genome Sequence of a Gram-Positive Diazotroph, Paenibacillus durus Type Strain ATCC 35681.</title>
        <authorList>
            <person name="Halim M.A."/>
            <person name="Rahman A.Y."/>
            <person name="Sim K.S."/>
            <person name="Yam H.C."/>
            <person name="Rahim A.A."/>
            <person name="Ghazali A.H."/>
            <person name="Najimudin N."/>
        </authorList>
    </citation>
    <scope>NUCLEOTIDE SEQUENCE [LARGE SCALE GENOMIC DNA]</scope>
    <source>
        <strain evidence="1 2">ATCC 35681</strain>
    </source>
</reference>
<dbReference type="AlphaFoldDB" id="A0A0F7FBM0"/>
<organism evidence="1 2">
    <name type="scientific">Paenibacillus durus ATCC 35681</name>
    <dbReference type="NCBI Taxonomy" id="1333534"/>
    <lineage>
        <taxon>Bacteria</taxon>
        <taxon>Bacillati</taxon>
        <taxon>Bacillota</taxon>
        <taxon>Bacilli</taxon>
        <taxon>Bacillales</taxon>
        <taxon>Paenibacillaceae</taxon>
        <taxon>Paenibacillus</taxon>
    </lineage>
</organism>
<evidence type="ECO:0000313" key="1">
    <source>
        <dbReference type="EMBL" id="AKG35647.1"/>
    </source>
</evidence>
<dbReference type="EMBL" id="CP011114">
    <property type="protein sequence ID" value="AKG35647.1"/>
    <property type="molecule type" value="Genomic_DNA"/>
</dbReference>
<accession>A0A0F7FBM0</accession>